<evidence type="ECO:0000256" key="9">
    <source>
        <dbReference type="ARBA" id="ARBA00049187"/>
    </source>
</evidence>
<comment type="miscellaneous">
    <text evidence="10">The active site is a redox-active disulfide bond.</text>
</comment>
<dbReference type="Gene3D" id="3.30.390.30">
    <property type="match status" value="1"/>
</dbReference>
<comment type="cofactor">
    <cofactor evidence="10">
        <name>FAD</name>
        <dbReference type="ChEBI" id="CHEBI:57692"/>
    </cofactor>
    <text evidence="10">Binds 1 FAD per subunit.</text>
</comment>
<dbReference type="InterPro" id="IPR012999">
    <property type="entry name" value="Pyr_OxRdtase_I_AS"/>
</dbReference>
<keyword evidence="5 10" id="KW-0560">Oxidoreductase</keyword>
<keyword evidence="6 10" id="KW-0520">NAD</keyword>
<proteinExistence type="inferred from homology"/>
<comment type="catalytic activity">
    <reaction evidence="9 10">
        <text>N(6)-[(R)-dihydrolipoyl]-L-lysyl-[protein] + NAD(+) = N(6)-[(R)-lipoyl]-L-lysyl-[protein] + NADH + H(+)</text>
        <dbReference type="Rhea" id="RHEA:15045"/>
        <dbReference type="Rhea" id="RHEA-COMP:10474"/>
        <dbReference type="Rhea" id="RHEA-COMP:10475"/>
        <dbReference type="ChEBI" id="CHEBI:15378"/>
        <dbReference type="ChEBI" id="CHEBI:57540"/>
        <dbReference type="ChEBI" id="CHEBI:57945"/>
        <dbReference type="ChEBI" id="CHEBI:83099"/>
        <dbReference type="ChEBI" id="CHEBI:83100"/>
        <dbReference type="EC" id="1.8.1.4"/>
    </reaction>
</comment>
<keyword evidence="8 10" id="KW-0676">Redox-active center</keyword>
<evidence type="ECO:0000256" key="1">
    <source>
        <dbReference type="ARBA" id="ARBA00007532"/>
    </source>
</evidence>
<dbReference type="PRINTS" id="PR00368">
    <property type="entry name" value="FADPNR"/>
</dbReference>
<dbReference type="PROSITE" id="PS00076">
    <property type="entry name" value="PYRIDINE_REDOX_1"/>
    <property type="match status" value="1"/>
</dbReference>
<dbReference type="Pfam" id="PF02852">
    <property type="entry name" value="Pyr_redox_dim"/>
    <property type="match status" value="1"/>
</dbReference>
<comment type="similarity">
    <text evidence="1 10">Belongs to the class-I pyridine nucleotide-disulfide oxidoreductase family.</text>
</comment>
<dbReference type="InterPro" id="IPR004099">
    <property type="entry name" value="Pyr_nucl-diS_OxRdtase_dimer"/>
</dbReference>
<dbReference type="Proteomes" id="UP000766550">
    <property type="component" value="Unassembled WGS sequence"/>
</dbReference>
<organism evidence="13 14">
    <name type="scientific">Haloarcula limicola</name>
    <dbReference type="NCBI Taxonomy" id="1429915"/>
    <lineage>
        <taxon>Archaea</taxon>
        <taxon>Methanobacteriati</taxon>
        <taxon>Methanobacteriota</taxon>
        <taxon>Stenosarchaea group</taxon>
        <taxon>Halobacteria</taxon>
        <taxon>Halobacteriales</taxon>
        <taxon>Haloarculaceae</taxon>
        <taxon>Haloarcula</taxon>
    </lineage>
</organism>
<dbReference type="EMBL" id="JAHQXF010000002">
    <property type="protein sequence ID" value="MBV0925801.1"/>
    <property type="molecule type" value="Genomic_DNA"/>
</dbReference>
<dbReference type="GO" id="GO:0050660">
    <property type="term" value="F:flavin adenine dinucleotide binding"/>
    <property type="evidence" value="ECO:0007669"/>
    <property type="project" value="InterPro"/>
</dbReference>
<protein>
    <recommendedName>
        <fullName evidence="2 10">Dihydrolipoyl dehydrogenase</fullName>
        <ecNumber evidence="2 10">1.8.1.4</ecNumber>
    </recommendedName>
</protein>
<feature type="domain" description="Pyridine nucleotide-disulphide oxidoreductase dimerisation" evidence="11">
    <location>
        <begin position="352"/>
        <end position="461"/>
    </location>
</feature>
<dbReference type="InterPro" id="IPR023753">
    <property type="entry name" value="FAD/NAD-binding_dom"/>
</dbReference>
<dbReference type="GO" id="GO:0006103">
    <property type="term" value="P:2-oxoglutarate metabolic process"/>
    <property type="evidence" value="ECO:0007669"/>
    <property type="project" value="TreeGrafter"/>
</dbReference>
<evidence type="ECO:0000256" key="3">
    <source>
        <dbReference type="ARBA" id="ARBA00022630"/>
    </source>
</evidence>
<evidence type="ECO:0000256" key="8">
    <source>
        <dbReference type="ARBA" id="ARBA00023284"/>
    </source>
</evidence>
<evidence type="ECO:0000256" key="5">
    <source>
        <dbReference type="ARBA" id="ARBA00023002"/>
    </source>
</evidence>
<comment type="caution">
    <text evidence="13">The sequence shown here is derived from an EMBL/GenBank/DDBJ whole genome shotgun (WGS) entry which is preliminary data.</text>
</comment>
<evidence type="ECO:0000313" key="13">
    <source>
        <dbReference type="EMBL" id="MBV0925801.1"/>
    </source>
</evidence>
<dbReference type="AlphaFoldDB" id="A0A8J7YBW6"/>
<dbReference type="GO" id="GO:0004148">
    <property type="term" value="F:dihydrolipoyl dehydrogenase (NADH) activity"/>
    <property type="evidence" value="ECO:0007669"/>
    <property type="project" value="UniProtKB-EC"/>
</dbReference>
<evidence type="ECO:0000256" key="7">
    <source>
        <dbReference type="ARBA" id="ARBA00023157"/>
    </source>
</evidence>
<dbReference type="PANTHER" id="PTHR22912">
    <property type="entry name" value="DISULFIDE OXIDOREDUCTASE"/>
    <property type="match status" value="1"/>
</dbReference>
<dbReference type="PRINTS" id="PR00411">
    <property type="entry name" value="PNDRDTASEI"/>
</dbReference>
<accession>A0A8J7YBW6</accession>
<evidence type="ECO:0000259" key="11">
    <source>
        <dbReference type="Pfam" id="PF02852"/>
    </source>
</evidence>
<evidence type="ECO:0000259" key="12">
    <source>
        <dbReference type="Pfam" id="PF07992"/>
    </source>
</evidence>
<dbReference type="OrthoDB" id="27922at2157"/>
<sequence length="472" mass="49106">MVVGDVTTGTELLVIGGGPGGYVAAIRGAQLGLDTTLVERDAYGGTCLNHGCIPSKALISATDVAHDAGQAEDMGVYADPAVDMSTMSEWKDGVVTRLTRGVESLCESAGVELIEGTAQFVDDETVRVAHGGEGQGSESVAFEHAVVATGSRPVEVPGFEFDGERILSSTDALALETVPDDLLVVGAGYIGMELSTVFAKLGADVTVVEMLDDVLPGYEDDVAEIVRERAESLGIEFAFGEAARDWTELDDGIRVSTTDENDDVTEYNAEQCLVAVGREPVTDTVGLDAVGLEPDDDGFLSTDSQARTDVEHVFAVGDVAGEPMLAHKASAEGEVAAEVAAGEPAALDQQAIPAAVFTDPEIGTVGMTESEAEEAGFDPVVGEMPMRASGRALTLDEREGFVRLVADADSEFLLGAQIVGPEASELIAEVGLGIEMGARLEDLASTVHTHPTLSEAVHEAAMAARGEAIHTR</sequence>
<evidence type="ECO:0000256" key="2">
    <source>
        <dbReference type="ARBA" id="ARBA00012608"/>
    </source>
</evidence>
<dbReference type="InterPro" id="IPR036188">
    <property type="entry name" value="FAD/NAD-bd_sf"/>
</dbReference>
<evidence type="ECO:0000256" key="10">
    <source>
        <dbReference type="RuleBase" id="RU003692"/>
    </source>
</evidence>
<dbReference type="NCBIfam" id="TIGR01350">
    <property type="entry name" value="lipoamide_DH"/>
    <property type="match status" value="1"/>
</dbReference>
<feature type="domain" description="FAD/NAD(P)-binding" evidence="12">
    <location>
        <begin position="11"/>
        <end position="333"/>
    </location>
</feature>
<keyword evidence="7" id="KW-1015">Disulfide bond</keyword>
<dbReference type="InterPro" id="IPR006258">
    <property type="entry name" value="Lipoamide_DH"/>
</dbReference>
<dbReference type="InterPro" id="IPR001100">
    <property type="entry name" value="Pyr_nuc-diS_OxRdtase"/>
</dbReference>
<dbReference type="PANTHER" id="PTHR22912:SF160">
    <property type="entry name" value="DIHYDROLIPOYL DEHYDROGENASE"/>
    <property type="match status" value="1"/>
</dbReference>
<dbReference type="Pfam" id="PF07992">
    <property type="entry name" value="Pyr_redox_2"/>
    <property type="match status" value="1"/>
</dbReference>
<dbReference type="SUPFAM" id="SSF51905">
    <property type="entry name" value="FAD/NAD(P)-binding domain"/>
    <property type="match status" value="1"/>
</dbReference>
<evidence type="ECO:0000313" key="14">
    <source>
        <dbReference type="Proteomes" id="UP000766550"/>
    </source>
</evidence>
<dbReference type="FunFam" id="3.30.390.30:FF:000001">
    <property type="entry name" value="Dihydrolipoyl dehydrogenase"/>
    <property type="match status" value="1"/>
</dbReference>
<evidence type="ECO:0000256" key="4">
    <source>
        <dbReference type="ARBA" id="ARBA00022827"/>
    </source>
</evidence>
<keyword evidence="4 10" id="KW-0274">FAD</keyword>
<dbReference type="EC" id="1.8.1.4" evidence="2 10"/>
<dbReference type="RefSeq" id="WP_162318606.1">
    <property type="nucleotide sequence ID" value="NZ_JAHQXF010000002.1"/>
</dbReference>
<dbReference type="SUPFAM" id="SSF55424">
    <property type="entry name" value="FAD/NAD-linked reductases, dimerisation (C-terminal) domain"/>
    <property type="match status" value="1"/>
</dbReference>
<keyword evidence="14" id="KW-1185">Reference proteome</keyword>
<reference evidence="13 14" key="1">
    <citation type="submission" date="2021-06" db="EMBL/GenBank/DDBJ databases">
        <title>New haloarchaea isolates fom saline soil.</title>
        <authorList>
            <person name="Duran-Viseras A."/>
            <person name="Sanchez-Porro C.S."/>
            <person name="Ventosa A."/>
        </authorList>
    </citation>
    <scope>NUCLEOTIDE SEQUENCE [LARGE SCALE GENOMIC DNA]</scope>
    <source>
        <strain evidence="13 14">JCM 183640</strain>
    </source>
</reference>
<dbReference type="PIRSF" id="PIRSF000350">
    <property type="entry name" value="Mercury_reductase_MerA"/>
    <property type="match status" value="1"/>
</dbReference>
<gene>
    <name evidence="13" type="primary">lpdA</name>
    <name evidence="13" type="ORF">KTS45_16475</name>
</gene>
<keyword evidence="3 10" id="KW-0285">Flavoprotein</keyword>
<name>A0A8J7YBW6_9EURY</name>
<dbReference type="InterPro" id="IPR016156">
    <property type="entry name" value="FAD/NAD-linked_Rdtase_dimer_sf"/>
</dbReference>
<dbReference type="Gene3D" id="3.50.50.60">
    <property type="entry name" value="FAD/NAD(P)-binding domain"/>
    <property type="match status" value="2"/>
</dbReference>
<evidence type="ECO:0000256" key="6">
    <source>
        <dbReference type="ARBA" id="ARBA00023027"/>
    </source>
</evidence>
<dbReference type="InterPro" id="IPR050151">
    <property type="entry name" value="Class-I_Pyr_Nuc-Dis_Oxidored"/>
</dbReference>